<dbReference type="Proteomes" id="UP000276133">
    <property type="component" value="Unassembled WGS sequence"/>
</dbReference>
<protein>
    <submittedName>
        <fullName evidence="1">Uncharacterized protein</fullName>
    </submittedName>
</protein>
<comment type="caution">
    <text evidence="1">The sequence shown here is derived from an EMBL/GenBank/DDBJ whole genome shotgun (WGS) entry which is preliminary data.</text>
</comment>
<organism evidence="1 2">
    <name type="scientific">Brachionus plicatilis</name>
    <name type="common">Marine rotifer</name>
    <name type="synonym">Brachionus muelleri</name>
    <dbReference type="NCBI Taxonomy" id="10195"/>
    <lineage>
        <taxon>Eukaryota</taxon>
        <taxon>Metazoa</taxon>
        <taxon>Spiralia</taxon>
        <taxon>Gnathifera</taxon>
        <taxon>Rotifera</taxon>
        <taxon>Eurotatoria</taxon>
        <taxon>Monogononta</taxon>
        <taxon>Pseudotrocha</taxon>
        <taxon>Ploima</taxon>
        <taxon>Brachionidae</taxon>
        <taxon>Brachionus</taxon>
    </lineage>
</organism>
<keyword evidence="2" id="KW-1185">Reference proteome</keyword>
<dbReference type="EMBL" id="REGN01011237">
    <property type="protein sequence ID" value="RMZ97719.1"/>
    <property type="molecule type" value="Genomic_DNA"/>
</dbReference>
<sequence>MKQPLFHLLRKSAKYVQINCCNFAEFAHILQTCAVDDINVTKSWSGNLNPDLDFNFIDFRLTVAKFLISSSEAPIDASPISCENWAKFGSASKGT</sequence>
<evidence type="ECO:0000313" key="1">
    <source>
        <dbReference type="EMBL" id="RMZ97719.1"/>
    </source>
</evidence>
<dbReference type="AlphaFoldDB" id="A0A3M7PFC4"/>
<proteinExistence type="predicted"/>
<gene>
    <name evidence="1" type="ORF">BpHYR1_034758</name>
</gene>
<name>A0A3M7PFC4_BRAPC</name>
<evidence type="ECO:0000313" key="2">
    <source>
        <dbReference type="Proteomes" id="UP000276133"/>
    </source>
</evidence>
<reference evidence="1 2" key="1">
    <citation type="journal article" date="2018" name="Sci. Rep.">
        <title>Genomic signatures of local adaptation to the degree of environmental predictability in rotifers.</title>
        <authorList>
            <person name="Franch-Gras L."/>
            <person name="Hahn C."/>
            <person name="Garcia-Roger E.M."/>
            <person name="Carmona M.J."/>
            <person name="Serra M."/>
            <person name="Gomez A."/>
        </authorList>
    </citation>
    <scope>NUCLEOTIDE SEQUENCE [LARGE SCALE GENOMIC DNA]</scope>
    <source>
        <strain evidence="1">HYR1</strain>
    </source>
</reference>
<accession>A0A3M7PFC4</accession>